<proteinExistence type="predicted"/>
<keyword evidence="2" id="KW-1185">Reference proteome</keyword>
<protein>
    <submittedName>
        <fullName evidence="1">Uncharacterized protein</fullName>
    </submittedName>
</protein>
<dbReference type="Proteomes" id="UP001234202">
    <property type="component" value="Unassembled WGS sequence"/>
</dbReference>
<reference evidence="1" key="1">
    <citation type="submission" date="2023-04" db="EMBL/GenBank/DDBJ databases">
        <title>Draft Genome sequencing of Naganishia species isolated from polar environments using Oxford Nanopore Technology.</title>
        <authorList>
            <person name="Leo P."/>
            <person name="Venkateswaran K."/>
        </authorList>
    </citation>
    <scope>NUCLEOTIDE SEQUENCE</scope>
    <source>
        <strain evidence="1">DBVPG 5303</strain>
    </source>
</reference>
<evidence type="ECO:0000313" key="1">
    <source>
        <dbReference type="EMBL" id="KAJ9119337.1"/>
    </source>
</evidence>
<organism evidence="1 2">
    <name type="scientific">Naganishia onofrii</name>
    <dbReference type="NCBI Taxonomy" id="1851511"/>
    <lineage>
        <taxon>Eukaryota</taxon>
        <taxon>Fungi</taxon>
        <taxon>Dikarya</taxon>
        <taxon>Basidiomycota</taxon>
        <taxon>Agaricomycotina</taxon>
        <taxon>Tremellomycetes</taxon>
        <taxon>Filobasidiales</taxon>
        <taxon>Filobasidiaceae</taxon>
        <taxon>Naganishia</taxon>
    </lineage>
</organism>
<evidence type="ECO:0000313" key="2">
    <source>
        <dbReference type="Proteomes" id="UP001234202"/>
    </source>
</evidence>
<accession>A0ACC2X7T7</accession>
<comment type="caution">
    <text evidence="1">The sequence shown here is derived from an EMBL/GenBank/DDBJ whole genome shotgun (WGS) entry which is preliminary data.</text>
</comment>
<dbReference type="EMBL" id="JASBWV010000025">
    <property type="protein sequence ID" value="KAJ9119337.1"/>
    <property type="molecule type" value="Genomic_DNA"/>
</dbReference>
<gene>
    <name evidence="1" type="ORF">QFC24_005808</name>
</gene>
<name>A0ACC2X7T7_9TREE</name>
<sequence>MLPSLSTRRGSGNTATRAPTNNDLGNTTTYTTSSAQTSTITPNYQQPPASPRITQTPPSSYSASYTTKETYHPPSSPSSTSGGYGPRTPSRLRFKSTTPSSSSASNIGPGGRYRLNSFEEEETDQVVGYGGDDGQRNDQGKVPASSKLRRGDALSSGTSLVHGVPNISSPTNFRHVAGSGITAAVSDTTTISPTRPIRHTSSPNTHNQNTDSSNTDMSQPKFTHSSSLPNTRHTREQENVTQASGVDEFGRVPAAGTMAARTWSASSSGHGHGVGGNRYQVAAEASNGEEALNVLGSPLSPTSFQGQRPQQLEHQQYRSEPSPGSTSHQQQTTFSDVASPSAHSSTVTWSQTSPFGNEDTRSPPVAYNGARSASSSVSGPSGIPSGASTQLHTPRTPNLSTSGGQLYQSFEGEGGKYKDDVSQHLRQLSLQGPPSTPSNSKLQYSTPQQPRVVGMQQQVKPRGSSEGWDKEKRRAGWFANVARSTIGVGVGRRQSEEEDIEEEDTARWGERRKMSDPTAVSAAAGRRGSSPIDESAVTEEEETTGASVLRKKSIQRMRSLVGAKQPRVAPEEAASTGAASGGAEPSGSSLGSFLRKHSFTSSTSRRPNMRAGGNGESLSPVRPTGLQISAPIGVPIKATATQAGSHNVREEDTQNEMHPDVSARPTTPSYIRQTPPASTAPVSQAFPTNANTTAAQQQSGFPTPLSPPRRVSPDENPTWSTPRAQRKQPPKYVPSTPSNTSQSFQSSTASYPSRMEQGLSSAYLNPNQNIQVHDWSKVPMQGRRSDDSERRLDQDALPSTPQRSAVQTRPGRIIPPPLSLHQALGASLQQPYELASGADADTEDAEDQSSILDYNDVVIERAERVMTPSRVRKEDRDAPSTPEAPPTPSNRLMPSPMTSSDITQQVVDISVSCRGQDEGGNPSDEYEEFSWNVVIRRKRRALDSVSTTESVSPSTSPIQLSSVPTRTVVPPTASSINLSLNLHQPAGKLVFISIPPAVDIPSVGRRISHSAAYGPAISKFANAKIERSPSPSPASSRQFASGHALLSPKTTSFSPARTNPSFNKASLVPPPSESDESLDEAHESPQTALVNTGFAYPTGQQAGQQLHAATSPPASPRDLMMRRRKASLQGGVLYTRGL</sequence>